<dbReference type="AlphaFoldDB" id="A0A9X1PST7"/>
<protein>
    <submittedName>
        <fullName evidence="1">Uncharacterized protein</fullName>
    </submittedName>
</protein>
<reference evidence="1" key="1">
    <citation type="submission" date="2021-12" db="EMBL/GenBank/DDBJ databases">
        <title>Novel species in genus Dyadobacter.</title>
        <authorList>
            <person name="Ma C."/>
        </authorList>
    </citation>
    <scope>NUCLEOTIDE SEQUENCE</scope>
    <source>
        <strain evidence="1">LJ419</strain>
    </source>
</reference>
<accession>A0A9X1PST7</accession>
<dbReference type="RefSeq" id="WP_234658867.1">
    <property type="nucleotide sequence ID" value="NZ_CP094997.1"/>
</dbReference>
<keyword evidence="2" id="KW-1185">Reference proteome</keyword>
<dbReference type="Proteomes" id="UP001139000">
    <property type="component" value="Unassembled WGS sequence"/>
</dbReference>
<organism evidence="1 2">
    <name type="scientific">Dyadobacter chenwenxiniae</name>
    <dbReference type="NCBI Taxonomy" id="2906456"/>
    <lineage>
        <taxon>Bacteria</taxon>
        <taxon>Pseudomonadati</taxon>
        <taxon>Bacteroidota</taxon>
        <taxon>Cytophagia</taxon>
        <taxon>Cytophagales</taxon>
        <taxon>Spirosomataceae</taxon>
        <taxon>Dyadobacter</taxon>
    </lineage>
</organism>
<proteinExistence type="predicted"/>
<sequence length="132" mass="15136">MYNKIPDKITVKSAMTDKSERDSIQYSEFVPKEATFNIPEGINRSRFVVAFYDSLCKCPTAMAYDDSKKKRASRITFYPDGTTDRKKLIPISASSFGERFEDWPDDSRITKFILRLYNTFIQAGASGQLTTF</sequence>
<dbReference type="EMBL" id="JAJTTC010000016">
    <property type="protein sequence ID" value="MCF0065825.1"/>
    <property type="molecule type" value="Genomic_DNA"/>
</dbReference>
<evidence type="ECO:0000313" key="2">
    <source>
        <dbReference type="Proteomes" id="UP001139000"/>
    </source>
</evidence>
<name>A0A9X1PST7_9BACT</name>
<gene>
    <name evidence="1" type="ORF">LXM26_30215</name>
</gene>
<evidence type="ECO:0000313" key="1">
    <source>
        <dbReference type="EMBL" id="MCF0065825.1"/>
    </source>
</evidence>
<comment type="caution">
    <text evidence="1">The sequence shown here is derived from an EMBL/GenBank/DDBJ whole genome shotgun (WGS) entry which is preliminary data.</text>
</comment>